<dbReference type="PANTHER" id="PTHR30143:SF0">
    <property type="entry name" value="2-KETO-4-PENTENOATE HYDRATASE"/>
    <property type="match status" value="1"/>
</dbReference>
<name>A1HNW1_9FIRM</name>
<accession>A1HNW1</accession>
<dbReference type="GO" id="GO:0047437">
    <property type="term" value="F:4-oxalocrotonate decarboxylase activity"/>
    <property type="evidence" value="ECO:0007669"/>
    <property type="project" value="UniProtKB-EC"/>
</dbReference>
<dbReference type="InterPro" id="IPR036663">
    <property type="entry name" value="Fumarylacetoacetase_C_sf"/>
</dbReference>
<evidence type="ECO:0000256" key="1">
    <source>
        <dbReference type="ARBA" id="ARBA00023239"/>
    </source>
</evidence>
<dbReference type="SUPFAM" id="SSF56529">
    <property type="entry name" value="FAH"/>
    <property type="match status" value="1"/>
</dbReference>
<dbReference type="eggNOG" id="COG3971">
    <property type="taxonomic scope" value="Bacteria"/>
</dbReference>
<dbReference type="EMBL" id="AAWL01000003">
    <property type="protein sequence ID" value="EAX48463.1"/>
    <property type="molecule type" value="Genomic_DNA"/>
</dbReference>
<dbReference type="Proteomes" id="UP000005139">
    <property type="component" value="Unassembled WGS sequence"/>
</dbReference>
<dbReference type="InterPro" id="IPR050772">
    <property type="entry name" value="Hydratase-Decarb/MhpD_sf"/>
</dbReference>
<dbReference type="InterPro" id="IPR011234">
    <property type="entry name" value="Fumarylacetoacetase-like_C"/>
</dbReference>
<dbReference type="EC" id="4.1.1.77" evidence="3"/>
<evidence type="ECO:0000259" key="2">
    <source>
        <dbReference type="Pfam" id="PF01557"/>
    </source>
</evidence>
<proteinExistence type="predicted"/>
<keyword evidence="1 3" id="KW-0456">Lyase</keyword>
<dbReference type="GO" id="GO:0005737">
    <property type="term" value="C:cytoplasm"/>
    <property type="evidence" value="ECO:0007669"/>
    <property type="project" value="TreeGrafter"/>
</dbReference>
<dbReference type="OrthoDB" id="9792137at2"/>
<dbReference type="PANTHER" id="PTHR30143">
    <property type="entry name" value="ACID HYDRATASE"/>
    <property type="match status" value="1"/>
</dbReference>
<dbReference type="RefSeq" id="WP_007288711.1">
    <property type="nucleotide sequence ID" value="NZ_AAWL01000003.1"/>
</dbReference>
<feature type="domain" description="Fumarylacetoacetase-like C-terminal" evidence="2">
    <location>
        <begin position="83"/>
        <end position="258"/>
    </location>
</feature>
<dbReference type="Gene3D" id="3.90.850.10">
    <property type="entry name" value="Fumarylacetoacetase-like, C-terminal domain"/>
    <property type="match status" value="1"/>
</dbReference>
<reference evidence="3 4" key="2">
    <citation type="submission" date="2007-01" db="EMBL/GenBank/DDBJ databases">
        <title>Sequencing of the draft genome and assembly of Thermosinus carboxydivorans Nor1.</title>
        <authorList>
            <consortium name="US DOE Joint Genome Institute (JGI-PGF)"/>
            <person name="Copeland A."/>
            <person name="Lucas S."/>
            <person name="Lapidus A."/>
            <person name="Barry K."/>
            <person name="Glavina del Rio T."/>
            <person name="Dalin E."/>
            <person name="Tice H."/>
            <person name="Bruce D."/>
            <person name="Pitluck S."/>
            <person name="Richardson P."/>
        </authorList>
    </citation>
    <scope>NUCLEOTIDE SEQUENCE [LARGE SCALE GENOMIC DNA]</scope>
    <source>
        <strain evidence="3 4">Nor1</strain>
    </source>
</reference>
<evidence type="ECO:0000313" key="3">
    <source>
        <dbReference type="EMBL" id="EAX48463.1"/>
    </source>
</evidence>
<evidence type="ECO:0000313" key="4">
    <source>
        <dbReference type="Proteomes" id="UP000005139"/>
    </source>
</evidence>
<gene>
    <name evidence="3" type="ORF">TcarDRAFT_2413</name>
</gene>
<dbReference type="GO" id="GO:0008684">
    <property type="term" value="F:2-oxopent-4-enoate hydratase activity"/>
    <property type="evidence" value="ECO:0007669"/>
    <property type="project" value="TreeGrafter"/>
</dbReference>
<keyword evidence="4" id="KW-1185">Reference proteome</keyword>
<sequence>MEKTIIEQLAKELYQAETTRTPIEALTARYPDITNEDAYQVQLVGQKLRESDGHVVVGRKIGLTSKAMQAALGVFEPDYGYITDRMMALEGDAVSMNELIAPKVEAEIAFVLKRDLAGPGVTVAQVLEATAGIMPALEIIDTRIKDWKIKIQDTIADGASIGKVILSGKLLPVGALDMRYMGMVLEKNGEIVATGAGAAVLGHPANAVAWLANKLSQYGIILKAGDIIMSGSLTAACPVAAGDNIRATFDHIGSVSARFI</sequence>
<dbReference type="AlphaFoldDB" id="A1HNW1"/>
<organism evidence="3 4">
    <name type="scientific">Thermosinus carboxydivorans Nor1</name>
    <dbReference type="NCBI Taxonomy" id="401526"/>
    <lineage>
        <taxon>Bacteria</taxon>
        <taxon>Bacillati</taxon>
        <taxon>Bacillota</taxon>
        <taxon>Negativicutes</taxon>
        <taxon>Selenomonadales</taxon>
        <taxon>Sporomusaceae</taxon>
        <taxon>Thermosinus</taxon>
    </lineage>
</organism>
<comment type="caution">
    <text evidence="3">The sequence shown here is derived from an EMBL/GenBank/DDBJ whole genome shotgun (WGS) entry which is preliminary data.</text>
</comment>
<reference evidence="3 4" key="1">
    <citation type="submission" date="2007-01" db="EMBL/GenBank/DDBJ databases">
        <title>Annotation of the draft genome assembly of Thermosinus carboxydivorans Nor1.</title>
        <authorList>
            <consortium name="US DOE Joint Genome Institute (JGI-ORNL)"/>
            <person name="Larimer F."/>
            <person name="Land M."/>
            <person name="Hauser L."/>
        </authorList>
    </citation>
    <scope>NUCLEOTIDE SEQUENCE [LARGE SCALE GENOMIC DNA]</scope>
    <source>
        <strain evidence="3 4">Nor1</strain>
    </source>
</reference>
<dbReference type="Pfam" id="PF01557">
    <property type="entry name" value="FAA_hydrolase"/>
    <property type="match status" value="1"/>
</dbReference>
<protein>
    <submittedName>
        <fullName evidence="3">4-oxalocrotonate decarboxylase</fullName>
        <ecNumber evidence="3">4.1.1.77</ecNumber>
    </submittedName>
</protein>